<evidence type="ECO:0000256" key="5">
    <source>
        <dbReference type="ARBA" id="ARBA00023163"/>
    </source>
</evidence>
<dbReference type="SUPFAM" id="SSF88946">
    <property type="entry name" value="Sigma2 domain of RNA polymerase sigma factors"/>
    <property type="match status" value="1"/>
</dbReference>
<protein>
    <submittedName>
        <fullName evidence="9">RNA polymerase sigma-70 factor (Sigma-E family)</fullName>
    </submittedName>
</protein>
<dbReference type="NCBIfam" id="TIGR02937">
    <property type="entry name" value="sigma70-ECF"/>
    <property type="match status" value="1"/>
</dbReference>
<dbReference type="InterPro" id="IPR039425">
    <property type="entry name" value="RNA_pol_sigma-70-like"/>
</dbReference>
<dbReference type="InterPro" id="IPR036388">
    <property type="entry name" value="WH-like_DNA-bd_sf"/>
</dbReference>
<reference evidence="9 10" key="1">
    <citation type="submission" date="2018-03" db="EMBL/GenBank/DDBJ databases">
        <title>Genomic Encyclopedia of Archaeal and Bacterial Type Strains, Phase II (KMG-II): from individual species to whole genera.</title>
        <authorList>
            <person name="Goeker M."/>
        </authorList>
    </citation>
    <scope>NUCLEOTIDE SEQUENCE [LARGE SCALE GENOMIC DNA]</scope>
    <source>
        <strain evidence="9 10">DSM 100065</strain>
    </source>
</reference>
<dbReference type="SUPFAM" id="SSF88659">
    <property type="entry name" value="Sigma3 and sigma4 domains of RNA polymerase sigma factors"/>
    <property type="match status" value="1"/>
</dbReference>
<keyword evidence="10" id="KW-1185">Reference proteome</keyword>
<dbReference type="InterPro" id="IPR013325">
    <property type="entry name" value="RNA_pol_sigma_r2"/>
</dbReference>
<feature type="domain" description="RNA polymerase sigma factor 70 region 4 type 2" evidence="8">
    <location>
        <begin position="174"/>
        <end position="225"/>
    </location>
</feature>
<dbReference type="AlphaFoldDB" id="A0A2T0Z4V7"/>
<dbReference type="RefSeq" id="WP_202862724.1">
    <property type="nucleotide sequence ID" value="NZ_PVUE01000028.1"/>
</dbReference>
<evidence type="ECO:0000259" key="7">
    <source>
        <dbReference type="Pfam" id="PF04542"/>
    </source>
</evidence>
<dbReference type="Gene3D" id="1.10.1740.10">
    <property type="match status" value="1"/>
</dbReference>
<sequence length="237" mass="26008">MAPTPSDVNHPVTLGVWTGMTLTMPTFHRAAGVARGSDSASRPADTVVAHDTQLRPRGYLAVRQRDEPVYGDADEALTKLYTEHYRSLVRLAATLLDDPGASEEVVQDAYVKMYGAWKRIREPAAAIGYLRTTVLNLARSRMRRRLVARKHAPKPPPDAPSAESGAMESIEQDRVLAELHALPARQKEVLVLRYYNDLSESQIADTLGISKGSVKTHASRGMTTLRAQLGERIGGAR</sequence>
<dbReference type="CDD" id="cd06171">
    <property type="entry name" value="Sigma70_r4"/>
    <property type="match status" value="1"/>
</dbReference>
<dbReference type="GO" id="GO:0006352">
    <property type="term" value="P:DNA-templated transcription initiation"/>
    <property type="evidence" value="ECO:0007669"/>
    <property type="project" value="InterPro"/>
</dbReference>
<evidence type="ECO:0000256" key="1">
    <source>
        <dbReference type="ARBA" id="ARBA00010641"/>
    </source>
</evidence>
<organism evidence="9 10">
    <name type="scientific">Antricoccus suffuscus</name>
    <dbReference type="NCBI Taxonomy" id="1629062"/>
    <lineage>
        <taxon>Bacteria</taxon>
        <taxon>Bacillati</taxon>
        <taxon>Actinomycetota</taxon>
        <taxon>Actinomycetes</taxon>
        <taxon>Geodermatophilales</taxon>
        <taxon>Antricoccaceae</taxon>
        <taxon>Antricoccus</taxon>
    </lineage>
</organism>
<evidence type="ECO:0000256" key="2">
    <source>
        <dbReference type="ARBA" id="ARBA00023015"/>
    </source>
</evidence>
<dbReference type="NCBIfam" id="TIGR02983">
    <property type="entry name" value="SigE-fam_strep"/>
    <property type="match status" value="1"/>
</dbReference>
<keyword evidence="3" id="KW-0731">Sigma factor</keyword>
<keyword evidence="2" id="KW-0805">Transcription regulation</keyword>
<name>A0A2T0Z4V7_9ACTN</name>
<dbReference type="Gene3D" id="1.10.10.10">
    <property type="entry name" value="Winged helix-like DNA-binding domain superfamily/Winged helix DNA-binding domain"/>
    <property type="match status" value="1"/>
</dbReference>
<dbReference type="Pfam" id="PF04542">
    <property type="entry name" value="Sigma70_r2"/>
    <property type="match status" value="1"/>
</dbReference>
<evidence type="ECO:0000259" key="8">
    <source>
        <dbReference type="Pfam" id="PF08281"/>
    </source>
</evidence>
<dbReference type="GO" id="GO:0003677">
    <property type="term" value="F:DNA binding"/>
    <property type="evidence" value="ECO:0007669"/>
    <property type="project" value="UniProtKB-KW"/>
</dbReference>
<evidence type="ECO:0000313" key="10">
    <source>
        <dbReference type="Proteomes" id="UP000237752"/>
    </source>
</evidence>
<evidence type="ECO:0000256" key="3">
    <source>
        <dbReference type="ARBA" id="ARBA00023082"/>
    </source>
</evidence>
<comment type="caution">
    <text evidence="9">The sequence shown here is derived from an EMBL/GenBank/DDBJ whole genome shotgun (WGS) entry which is preliminary data.</text>
</comment>
<gene>
    <name evidence="9" type="ORF">CLV47_12825</name>
</gene>
<dbReference type="InterPro" id="IPR014325">
    <property type="entry name" value="RNA_pol_sigma-E_actinobac"/>
</dbReference>
<dbReference type="Pfam" id="PF08281">
    <property type="entry name" value="Sigma70_r4_2"/>
    <property type="match status" value="1"/>
</dbReference>
<dbReference type="InterPro" id="IPR014284">
    <property type="entry name" value="RNA_pol_sigma-70_dom"/>
</dbReference>
<feature type="region of interest" description="Disordered" evidence="6">
    <location>
        <begin position="148"/>
        <end position="167"/>
    </location>
</feature>
<feature type="domain" description="RNA polymerase sigma-70 region 2" evidence="7">
    <location>
        <begin position="80"/>
        <end position="145"/>
    </location>
</feature>
<evidence type="ECO:0000313" key="9">
    <source>
        <dbReference type="EMBL" id="PRZ31387.1"/>
    </source>
</evidence>
<evidence type="ECO:0000256" key="6">
    <source>
        <dbReference type="SAM" id="MobiDB-lite"/>
    </source>
</evidence>
<dbReference type="InterPro" id="IPR007627">
    <property type="entry name" value="RNA_pol_sigma70_r2"/>
</dbReference>
<dbReference type="GO" id="GO:0016987">
    <property type="term" value="F:sigma factor activity"/>
    <property type="evidence" value="ECO:0007669"/>
    <property type="project" value="UniProtKB-KW"/>
</dbReference>
<proteinExistence type="inferred from homology"/>
<dbReference type="PANTHER" id="PTHR43133:SF50">
    <property type="entry name" value="ECF RNA POLYMERASE SIGMA FACTOR SIGM"/>
    <property type="match status" value="1"/>
</dbReference>
<accession>A0A2T0Z4V7</accession>
<dbReference type="EMBL" id="PVUE01000028">
    <property type="protein sequence ID" value="PRZ31387.1"/>
    <property type="molecule type" value="Genomic_DNA"/>
</dbReference>
<dbReference type="Proteomes" id="UP000237752">
    <property type="component" value="Unassembled WGS sequence"/>
</dbReference>
<keyword evidence="5" id="KW-0804">Transcription</keyword>
<evidence type="ECO:0000256" key="4">
    <source>
        <dbReference type="ARBA" id="ARBA00023125"/>
    </source>
</evidence>
<dbReference type="InterPro" id="IPR013324">
    <property type="entry name" value="RNA_pol_sigma_r3/r4-like"/>
</dbReference>
<comment type="similarity">
    <text evidence="1">Belongs to the sigma-70 factor family. ECF subfamily.</text>
</comment>
<dbReference type="InterPro" id="IPR013249">
    <property type="entry name" value="RNA_pol_sigma70_r4_t2"/>
</dbReference>
<keyword evidence="4" id="KW-0238">DNA-binding</keyword>
<dbReference type="PANTHER" id="PTHR43133">
    <property type="entry name" value="RNA POLYMERASE ECF-TYPE SIGMA FACTO"/>
    <property type="match status" value="1"/>
</dbReference>